<keyword evidence="11" id="KW-0756">Sterol biosynthesis</keyword>
<dbReference type="PANTHER" id="PTHR20861">
    <property type="entry name" value="HOMOSERINE/4-DIPHOSPHOCYTIDYL-2-C-METHYL-D-ERYTHRITOL KINASE"/>
    <property type="match status" value="1"/>
</dbReference>
<dbReference type="InterPro" id="IPR014721">
    <property type="entry name" value="Ribsml_uS5_D2-typ_fold_subgr"/>
</dbReference>
<dbReference type="GO" id="GO:0016126">
    <property type="term" value="P:sterol biosynthetic process"/>
    <property type="evidence" value="ECO:0007669"/>
    <property type="project" value="UniProtKB-KW"/>
</dbReference>
<keyword evidence="13" id="KW-0753">Steroid metabolism</keyword>
<dbReference type="NCBIfam" id="TIGR00191">
    <property type="entry name" value="thrB"/>
    <property type="match status" value="1"/>
</dbReference>
<keyword evidence="5" id="KW-0028">Amino-acid biosynthesis</keyword>
<evidence type="ECO:0000256" key="15">
    <source>
        <dbReference type="ARBA" id="ARBA00054121"/>
    </source>
</evidence>
<evidence type="ECO:0000256" key="8">
    <source>
        <dbReference type="ARBA" id="ARBA00022741"/>
    </source>
</evidence>
<evidence type="ECO:0000256" key="4">
    <source>
        <dbReference type="ARBA" id="ARBA00017858"/>
    </source>
</evidence>
<dbReference type="SUPFAM" id="SSF54211">
    <property type="entry name" value="Ribosomal protein S5 domain 2-like"/>
    <property type="match status" value="1"/>
</dbReference>
<keyword evidence="18" id="KW-1185">Reference proteome</keyword>
<evidence type="ECO:0000256" key="13">
    <source>
        <dbReference type="ARBA" id="ARBA00023221"/>
    </source>
</evidence>
<dbReference type="AlphaFoldDB" id="A0A2T3B2C3"/>
<evidence type="ECO:0000256" key="10">
    <source>
        <dbReference type="ARBA" id="ARBA00022840"/>
    </source>
</evidence>
<keyword evidence="12" id="KW-1207">Sterol metabolism</keyword>
<keyword evidence="9" id="KW-0418">Kinase</keyword>
<comment type="similarity">
    <text evidence="2">Belongs to the GHMP kinase family. Homoserine kinase subfamily.</text>
</comment>
<dbReference type="PROSITE" id="PS00627">
    <property type="entry name" value="GHMP_KINASES_ATP"/>
    <property type="match status" value="1"/>
</dbReference>
<evidence type="ECO:0000256" key="11">
    <source>
        <dbReference type="ARBA" id="ARBA00023011"/>
    </source>
</evidence>
<name>A0A2T3B2C3_AMORE</name>
<dbReference type="Proteomes" id="UP000241818">
    <property type="component" value="Unassembled WGS sequence"/>
</dbReference>
<sequence>MITIRVPCSSANIGPGFDVIGLALSIWLELRVDISPATASGAPLNCEISYEGDGEGEVPLTADSNLITRTALYVLRCHKQRVFPVGTKVHIINPIPLGRGLGSSGAAVVAGVVLANEVGKLGLSKARMLDYCLMIERHPDNVAAALYGGFVGTYLNDLSPEDTERKEIPLSEVLPEPAGGVDTGLEPPEPPIGIGHYMKFPWAKEIKAIAIIPQFEVATAKARGVLPTSYSRADVVFNLQRIALLPVALGRSPPNAEQIYLAMQDKVHQPYRKELIPGLPEILLSVTPKSHPGLCGICLSGAGPTILALATDNFDKIAKVILDMFSKKDIKCEWKILEPAEEGTTVTYS</sequence>
<dbReference type="GO" id="GO:0004413">
    <property type="term" value="F:homoserine kinase activity"/>
    <property type="evidence" value="ECO:0007669"/>
    <property type="project" value="UniProtKB-EC"/>
</dbReference>
<comment type="catalytic activity">
    <reaction evidence="14">
        <text>L-homoserine + ATP = O-phospho-L-homoserine + ADP + H(+)</text>
        <dbReference type="Rhea" id="RHEA:13985"/>
        <dbReference type="ChEBI" id="CHEBI:15378"/>
        <dbReference type="ChEBI" id="CHEBI:30616"/>
        <dbReference type="ChEBI" id="CHEBI:57476"/>
        <dbReference type="ChEBI" id="CHEBI:57590"/>
        <dbReference type="ChEBI" id="CHEBI:456216"/>
        <dbReference type="EC" id="2.7.1.39"/>
    </reaction>
    <physiologicalReaction direction="left-to-right" evidence="14">
        <dbReference type="Rhea" id="RHEA:13986"/>
    </physiologicalReaction>
</comment>
<dbReference type="InterPro" id="IPR006203">
    <property type="entry name" value="GHMP_knse_ATP-bd_CS"/>
</dbReference>
<dbReference type="STRING" id="857342.A0A2T3B2C3"/>
<dbReference type="GO" id="GO:0005524">
    <property type="term" value="F:ATP binding"/>
    <property type="evidence" value="ECO:0007669"/>
    <property type="project" value="UniProtKB-KW"/>
</dbReference>
<dbReference type="FunFam" id="3.30.230.10:FF:000068">
    <property type="entry name" value="Homoserine kinase"/>
    <property type="match status" value="1"/>
</dbReference>
<evidence type="ECO:0000259" key="16">
    <source>
        <dbReference type="Pfam" id="PF00288"/>
    </source>
</evidence>
<evidence type="ECO:0000313" key="17">
    <source>
        <dbReference type="EMBL" id="PSS18706.1"/>
    </source>
</evidence>
<organism evidence="17 18">
    <name type="scientific">Amorphotheca resinae ATCC 22711</name>
    <dbReference type="NCBI Taxonomy" id="857342"/>
    <lineage>
        <taxon>Eukaryota</taxon>
        <taxon>Fungi</taxon>
        <taxon>Dikarya</taxon>
        <taxon>Ascomycota</taxon>
        <taxon>Pezizomycotina</taxon>
        <taxon>Leotiomycetes</taxon>
        <taxon>Helotiales</taxon>
        <taxon>Amorphothecaceae</taxon>
        <taxon>Amorphotheca</taxon>
    </lineage>
</organism>
<evidence type="ECO:0000256" key="9">
    <source>
        <dbReference type="ARBA" id="ARBA00022777"/>
    </source>
</evidence>
<dbReference type="PANTHER" id="PTHR20861:SF1">
    <property type="entry name" value="HOMOSERINE KINASE"/>
    <property type="match status" value="1"/>
</dbReference>
<gene>
    <name evidence="17" type="ORF">M430DRAFT_121464</name>
</gene>
<dbReference type="InterPro" id="IPR006204">
    <property type="entry name" value="GHMP_kinase_N_dom"/>
</dbReference>
<dbReference type="SUPFAM" id="SSF55060">
    <property type="entry name" value="GHMP Kinase, C-terminal domain"/>
    <property type="match status" value="1"/>
</dbReference>
<comment type="function">
    <text evidence="15">Commits homoserine to the threonine biosynthesis pathway by catalyzing its O-phosphorylation.</text>
</comment>
<dbReference type="HAMAP" id="MF_00384">
    <property type="entry name" value="Homoser_kinase"/>
    <property type="match status" value="1"/>
</dbReference>
<dbReference type="EC" id="2.7.1.39" evidence="3"/>
<keyword evidence="8" id="KW-0547">Nucleotide-binding</keyword>
<dbReference type="OrthoDB" id="195231at2759"/>
<evidence type="ECO:0000313" key="18">
    <source>
        <dbReference type="Proteomes" id="UP000241818"/>
    </source>
</evidence>
<dbReference type="PRINTS" id="PR00958">
    <property type="entry name" value="HOMSERKINASE"/>
</dbReference>
<evidence type="ECO:0000256" key="5">
    <source>
        <dbReference type="ARBA" id="ARBA00022605"/>
    </source>
</evidence>
<evidence type="ECO:0000256" key="6">
    <source>
        <dbReference type="ARBA" id="ARBA00022679"/>
    </source>
</evidence>
<reference evidence="17 18" key="1">
    <citation type="journal article" date="2018" name="New Phytol.">
        <title>Comparative genomics and transcriptomics depict ericoid mycorrhizal fungi as versatile saprotrophs and plant mutualists.</title>
        <authorList>
            <person name="Martino E."/>
            <person name="Morin E."/>
            <person name="Grelet G.A."/>
            <person name="Kuo A."/>
            <person name="Kohler A."/>
            <person name="Daghino S."/>
            <person name="Barry K.W."/>
            <person name="Cichocki N."/>
            <person name="Clum A."/>
            <person name="Dockter R.B."/>
            <person name="Hainaut M."/>
            <person name="Kuo R.C."/>
            <person name="LaButti K."/>
            <person name="Lindahl B.D."/>
            <person name="Lindquist E.A."/>
            <person name="Lipzen A."/>
            <person name="Khouja H.R."/>
            <person name="Magnuson J."/>
            <person name="Murat C."/>
            <person name="Ohm R.A."/>
            <person name="Singer S.W."/>
            <person name="Spatafora J.W."/>
            <person name="Wang M."/>
            <person name="Veneault-Fourrey C."/>
            <person name="Henrissat B."/>
            <person name="Grigoriev I.V."/>
            <person name="Martin F.M."/>
            <person name="Perotto S."/>
        </authorList>
    </citation>
    <scope>NUCLEOTIDE SEQUENCE [LARGE SCALE GENOMIC DNA]</scope>
    <source>
        <strain evidence="17 18">ATCC 22711</strain>
    </source>
</reference>
<protein>
    <recommendedName>
        <fullName evidence="4">Homoserine kinase</fullName>
        <ecNumber evidence="3">2.7.1.39</ecNumber>
    </recommendedName>
</protein>
<dbReference type="InterPro" id="IPR000870">
    <property type="entry name" value="Homoserine_kinase"/>
</dbReference>
<evidence type="ECO:0000256" key="12">
    <source>
        <dbReference type="ARBA" id="ARBA00023166"/>
    </source>
</evidence>
<dbReference type="InterPro" id="IPR020568">
    <property type="entry name" value="Ribosomal_Su5_D2-typ_SF"/>
</dbReference>
<dbReference type="Gene3D" id="3.30.230.10">
    <property type="match status" value="1"/>
</dbReference>
<dbReference type="Gene3D" id="3.30.70.890">
    <property type="entry name" value="GHMP kinase, C-terminal domain"/>
    <property type="match status" value="1"/>
</dbReference>
<dbReference type="UniPathway" id="UPA00050">
    <property type="reaction ID" value="UER00064"/>
</dbReference>
<dbReference type="InParanoid" id="A0A2T3B2C3"/>
<dbReference type="RefSeq" id="XP_024721058.1">
    <property type="nucleotide sequence ID" value="XM_024861805.1"/>
</dbReference>
<evidence type="ECO:0000256" key="1">
    <source>
        <dbReference type="ARBA" id="ARBA00005015"/>
    </source>
</evidence>
<dbReference type="PIRSF" id="PIRSF000676">
    <property type="entry name" value="Homoser_kin"/>
    <property type="match status" value="1"/>
</dbReference>
<dbReference type="GO" id="GO:0009088">
    <property type="term" value="P:threonine biosynthetic process"/>
    <property type="evidence" value="ECO:0007669"/>
    <property type="project" value="UniProtKB-UniPathway"/>
</dbReference>
<dbReference type="FunCoup" id="A0A2T3B2C3">
    <property type="interactions" value="169"/>
</dbReference>
<keyword evidence="10" id="KW-0067">ATP-binding</keyword>
<evidence type="ECO:0000256" key="3">
    <source>
        <dbReference type="ARBA" id="ARBA00012078"/>
    </source>
</evidence>
<feature type="domain" description="GHMP kinase N-terminal" evidence="16">
    <location>
        <begin position="65"/>
        <end position="149"/>
    </location>
</feature>
<proteinExistence type="inferred from homology"/>
<dbReference type="Pfam" id="PF00288">
    <property type="entry name" value="GHMP_kinases_N"/>
    <property type="match status" value="1"/>
</dbReference>
<evidence type="ECO:0000256" key="14">
    <source>
        <dbReference type="ARBA" id="ARBA00049913"/>
    </source>
</evidence>
<dbReference type="InterPro" id="IPR036554">
    <property type="entry name" value="GHMP_kinase_C_sf"/>
</dbReference>
<comment type="pathway">
    <text evidence="1">Amino-acid biosynthesis; L-threonine biosynthesis; L-threonine from L-aspartate: step 4/5.</text>
</comment>
<keyword evidence="13" id="KW-0443">Lipid metabolism</keyword>
<accession>A0A2T3B2C3</accession>
<keyword evidence="7" id="KW-0791">Threonine biosynthesis</keyword>
<evidence type="ECO:0000256" key="2">
    <source>
        <dbReference type="ARBA" id="ARBA00007370"/>
    </source>
</evidence>
<keyword evidence="11" id="KW-0444">Lipid biosynthesis</keyword>
<dbReference type="EMBL" id="KZ679011">
    <property type="protein sequence ID" value="PSS18706.1"/>
    <property type="molecule type" value="Genomic_DNA"/>
</dbReference>
<evidence type="ECO:0000256" key="7">
    <source>
        <dbReference type="ARBA" id="ARBA00022697"/>
    </source>
</evidence>
<dbReference type="GeneID" id="36569886"/>
<keyword evidence="6" id="KW-0808">Transferase</keyword>
<keyword evidence="11" id="KW-0752">Steroid biosynthesis</keyword>